<dbReference type="SUPFAM" id="SSF53448">
    <property type="entry name" value="Nucleotide-diphospho-sugar transferases"/>
    <property type="match status" value="1"/>
</dbReference>
<dbReference type="HAMAP" id="MF_00057">
    <property type="entry name" value="KdsB"/>
    <property type="match status" value="1"/>
</dbReference>
<dbReference type="GO" id="GO:0016020">
    <property type="term" value="C:membrane"/>
    <property type="evidence" value="ECO:0007669"/>
    <property type="project" value="UniProtKB-SubCell"/>
</dbReference>
<evidence type="ECO:0000256" key="1">
    <source>
        <dbReference type="ARBA" id="ARBA00004370"/>
    </source>
</evidence>
<dbReference type="Gene3D" id="3.90.550.10">
    <property type="entry name" value="Spore Coat Polysaccharide Biosynthesis Protein SpsA, Chain A"/>
    <property type="match status" value="1"/>
</dbReference>
<dbReference type="PANTHER" id="PTHR42866">
    <property type="entry name" value="3-DEOXY-MANNO-OCTULOSONATE CYTIDYLYLTRANSFERASE"/>
    <property type="match status" value="1"/>
</dbReference>
<comment type="similarity">
    <text evidence="5">Belongs to the KdsB family.</text>
</comment>
<dbReference type="InterPro" id="IPR003329">
    <property type="entry name" value="Cytidylyl_trans"/>
</dbReference>
<evidence type="ECO:0000256" key="2">
    <source>
        <dbReference type="ARBA" id="ARBA00022679"/>
    </source>
</evidence>
<reference evidence="6 7" key="1">
    <citation type="submission" date="2016-06" db="EMBL/GenBank/DDBJ databases">
        <title>Complete genome sequence of a deep-branching marine Gamma Proteobacterium Woeseia oceani type strain XK5.</title>
        <authorList>
            <person name="Mu D."/>
            <person name="Du Z."/>
        </authorList>
    </citation>
    <scope>NUCLEOTIDE SEQUENCE [LARGE SCALE GENOMIC DNA]</scope>
    <source>
        <strain evidence="6 7">XK5</strain>
    </source>
</reference>
<dbReference type="UniPathway" id="UPA00358">
    <property type="reaction ID" value="UER00476"/>
</dbReference>
<dbReference type="EMBL" id="CP016268">
    <property type="protein sequence ID" value="ANO51137.1"/>
    <property type="molecule type" value="Genomic_DNA"/>
</dbReference>
<comment type="function">
    <text evidence="5">Activates KDO (a required 8-carbon sugar) for incorporation into bacterial lipopolysaccharide in Gram-negative bacteria.</text>
</comment>
<evidence type="ECO:0000256" key="4">
    <source>
        <dbReference type="ARBA" id="ARBA00022985"/>
    </source>
</evidence>
<dbReference type="PANTHER" id="PTHR42866:SF2">
    <property type="entry name" value="3-DEOXY-MANNO-OCTULOSONATE CYTIDYLYLTRANSFERASE, MITOCHONDRIAL"/>
    <property type="match status" value="1"/>
</dbReference>
<evidence type="ECO:0000256" key="5">
    <source>
        <dbReference type="HAMAP-Rule" id="MF_00057"/>
    </source>
</evidence>
<dbReference type="KEGG" id="woc:BA177_07905"/>
<accession>A0A193LF53</accession>
<keyword evidence="4 5" id="KW-0448">Lipopolysaccharide biosynthesis</keyword>
<dbReference type="EC" id="2.7.7.38" evidence="5"/>
<evidence type="ECO:0000313" key="7">
    <source>
        <dbReference type="Proteomes" id="UP000092695"/>
    </source>
</evidence>
<proteinExistence type="inferred from homology"/>
<dbReference type="RefSeq" id="WP_068615141.1">
    <property type="nucleotide sequence ID" value="NZ_CP016268.1"/>
</dbReference>
<dbReference type="OrthoDB" id="9815559at2"/>
<sequence length="250" mass="26833">MNDFVVVIPARYASERLPGKPLRLIAGKPMIEHVYARATESSAREVFVATDDERIADAVAKFGGNVCMTGAGHTSGTERLAEVCALEGWDDDACVVNLQGDEPLMPAALIDQCAALLSDFSVQLSTLASPLQSAEDFANPNIVKVVCTDNGNALYFSRAAIPHARNATDAPLAMASALHHHGIYGYRVSVLRQLVAAKPSSLEMAERLEQLRALSLGMTIRVGIPRTRPGIGVDTEDDLHAVERVISERA</sequence>
<dbReference type="NCBIfam" id="NF003952">
    <property type="entry name" value="PRK05450.1-5"/>
    <property type="match status" value="1"/>
</dbReference>
<comment type="pathway">
    <text evidence="5">Nucleotide-sugar biosynthesis; CMP-3-deoxy-D-manno-octulosonate biosynthesis; CMP-3-deoxy-D-manno-octulosonate from 3-deoxy-D-manno-octulosonate and CTP: step 1/1.</text>
</comment>
<comment type="catalytic activity">
    <reaction evidence="5">
        <text>3-deoxy-alpha-D-manno-oct-2-ulosonate + CTP = CMP-3-deoxy-beta-D-manno-octulosonate + diphosphate</text>
        <dbReference type="Rhea" id="RHEA:23448"/>
        <dbReference type="ChEBI" id="CHEBI:33019"/>
        <dbReference type="ChEBI" id="CHEBI:37563"/>
        <dbReference type="ChEBI" id="CHEBI:85986"/>
        <dbReference type="ChEBI" id="CHEBI:85987"/>
        <dbReference type="EC" id="2.7.7.38"/>
    </reaction>
</comment>
<gene>
    <name evidence="5" type="primary">kdsB</name>
    <name evidence="6" type="ORF">BA177_07905</name>
</gene>
<dbReference type="AlphaFoldDB" id="A0A193LF53"/>
<dbReference type="GO" id="GO:0005829">
    <property type="term" value="C:cytosol"/>
    <property type="evidence" value="ECO:0007669"/>
    <property type="project" value="TreeGrafter"/>
</dbReference>
<dbReference type="GO" id="GO:0033468">
    <property type="term" value="P:CMP-keto-3-deoxy-D-manno-octulosonic acid biosynthetic process"/>
    <property type="evidence" value="ECO:0007669"/>
    <property type="project" value="UniProtKB-UniRule"/>
</dbReference>
<organism evidence="6 7">
    <name type="scientific">Woeseia oceani</name>
    <dbReference type="NCBI Taxonomy" id="1548547"/>
    <lineage>
        <taxon>Bacteria</taxon>
        <taxon>Pseudomonadati</taxon>
        <taxon>Pseudomonadota</taxon>
        <taxon>Gammaproteobacteria</taxon>
        <taxon>Woeseiales</taxon>
        <taxon>Woeseiaceae</taxon>
        <taxon>Woeseia</taxon>
    </lineage>
</organism>
<dbReference type="GO" id="GO:0009103">
    <property type="term" value="P:lipopolysaccharide biosynthetic process"/>
    <property type="evidence" value="ECO:0007669"/>
    <property type="project" value="UniProtKB-UniRule"/>
</dbReference>
<comment type="subcellular location">
    <subcellularLocation>
        <location evidence="5">Cytoplasm</location>
    </subcellularLocation>
    <subcellularLocation>
        <location evidence="1">Membrane</location>
    </subcellularLocation>
</comment>
<protein>
    <recommendedName>
        <fullName evidence="5">3-deoxy-manno-octulosonate cytidylyltransferase</fullName>
        <ecNumber evidence="5">2.7.7.38</ecNumber>
    </recommendedName>
    <alternativeName>
        <fullName evidence="5">CMP-2-keto-3-deoxyoctulosonic acid synthase</fullName>
        <shortName evidence="5">CKS</shortName>
        <shortName evidence="5">CMP-KDO synthase</shortName>
    </alternativeName>
</protein>
<name>A0A193LF53_9GAMM</name>
<dbReference type="FunFam" id="3.90.550.10:FF:000011">
    <property type="entry name" value="3-deoxy-manno-octulosonate cytidylyltransferase"/>
    <property type="match status" value="1"/>
</dbReference>
<dbReference type="Pfam" id="PF02348">
    <property type="entry name" value="CTP_transf_3"/>
    <property type="match status" value="1"/>
</dbReference>
<dbReference type="NCBIfam" id="TIGR00466">
    <property type="entry name" value="kdsB"/>
    <property type="match status" value="1"/>
</dbReference>
<keyword evidence="7" id="KW-1185">Reference proteome</keyword>
<dbReference type="InterPro" id="IPR004528">
    <property type="entry name" value="KdsB"/>
</dbReference>
<dbReference type="Proteomes" id="UP000092695">
    <property type="component" value="Chromosome"/>
</dbReference>
<keyword evidence="3 5" id="KW-0548">Nucleotidyltransferase</keyword>
<evidence type="ECO:0000256" key="3">
    <source>
        <dbReference type="ARBA" id="ARBA00022695"/>
    </source>
</evidence>
<dbReference type="NCBIfam" id="NF009905">
    <property type="entry name" value="PRK13368.1"/>
    <property type="match status" value="1"/>
</dbReference>
<dbReference type="InterPro" id="IPR029044">
    <property type="entry name" value="Nucleotide-diphossugar_trans"/>
</dbReference>
<keyword evidence="2 5" id="KW-0808">Transferase</keyword>
<evidence type="ECO:0000313" key="6">
    <source>
        <dbReference type="EMBL" id="ANO51137.1"/>
    </source>
</evidence>
<keyword evidence="5" id="KW-0963">Cytoplasm</keyword>
<dbReference type="GO" id="GO:0008690">
    <property type="term" value="F:3-deoxy-manno-octulosonate cytidylyltransferase activity"/>
    <property type="evidence" value="ECO:0007669"/>
    <property type="project" value="UniProtKB-UniRule"/>
</dbReference>
<dbReference type="STRING" id="1548547.BA177_07905"/>
<dbReference type="CDD" id="cd02517">
    <property type="entry name" value="CMP-KDO-Synthetase"/>
    <property type="match status" value="1"/>
</dbReference>